<dbReference type="InterPro" id="IPR027417">
    <property type="entry name" value="P-loop_NTPase"/>
</dbReference>
<name>A0A8S3TUB5_MYTED</name>
<dbReference type="AlphaFoldDB" id="A0A8S3TUB5"/>
<comment type="caution">
    <text evidence="3">The sequence shown here is derived from an EMBL/GenBank/DDBJ whole genome shotgun (WGS) entry which is preliminary data.</text>
</comment>
<feature type="domain" description="DZIP3-like HEPN" evidence="1">
    <location>
        <begin position="38"/>
        <end position="168"/>
    </location>
</feature>
<gene>
    <name evidence="3" type="ORF">MEDL_46730</name>
</gene>
<sequence>MANSLSQEEINFLRLAGLLIRIAPRAVRKKFDDEFHPVQLKQMLSENRREIYDLTYKKRVITQNQYDLLYPRGCSNVSSETFDVSLMVCLLRHFTDLDIHDGLPLAHIHTPEADVSRIKYYRNYIVHSECGKVTDTKFFEIWNCLVEAIRRLSSELKPDIDSLMVSPLTNVRDVKGFLHLKEELEKTNQRLNKIVQKAETIGIENLNFEDIRNRTLQKWRYKDKKYVPTSATTFILHSLKHNRGVIITGSPGCGKSVTAHHVALKLEKEGYDIIPCDEPSEILMYFTKEKIQVFVIDDVCGKFALNQHKSDSWEQYDSKLDMLTESCTLSGDNEENLVKSKIKFIITCRRIFMFTKHSQN</sequence>
<dbReference type="Pfam" id="PF20720">
    <property type="entry name" value="nSTAND3"/>
    <property type="match status" value="1"/>
</dbReference>
<reference evidence="3" key="1">
    <citation type="submission" date="2021-03" db="EMBL/GenBank/DDBJ databases">
        <authorList>
            <person name="Bekaert M."/>
        </authorList>
    </citation>
    <scope>NUCLEOTIDE SEQUENCE</scope>
</reference>
<keyword evidence="4" id="KW-1185">Reference proteome</keyword>
<evidence type="ECO:0008006" key="5">
    <source>
        <dbReference type="Google" id="ProtNLM"/>
    </source>
</evidence>
<dbReference type="EMBL" id="CAJPWZ010002222">
    <property type="protein sequence ID" value="CAG2234019.1"/>
    <property type="molecule type" value="Genomic_DNA"/>
</dbReference>
<dbReference type="PANTHER" id="PTHR46844:SF1">
    <property type="entry name" value="SLR5058 PROTEIN"/>
    <property type="match status" value="1"/>
</dbReference>
<feature type="domain" description="Novel STAND NTPase 3" evidence="2">
    <location>
        <begin position="226"/>
        <end position="349"/>
    </location>
</feature>
<evidence type="ECO:0000313" key="4">
    <source>
        <dbReference type="Proteomes" id="UP000683360"/>
    </source>
</evidence>
<dbReference type="PANTHER" id="PTHR46844">
    <property type="entry name" value="SLR5058 PROTEIN"/>
    <property type="match status" value="1"/>
</dbReference>
<accession>A0A8S3TUB5</accession>
<protein>
    <recommendedName>
        <fullName evidence="5">DZIP3-like HEPN domain-containing protein</fullName>
    </recommendedName>
</protein>
<dbReference type="SUPFAM" id="SSF52540">
    <property type="entry name" value="P-loop containing nucleoside triphosphate hydrolases"/>
    <property type="match status" value="1"/>
</dbReference>
<evidence type="ECO:0000259" key="2">
    <source>
        <dbReference type="Pfam" id="PF20720"/>
    </source>
</evidence>
<dbReference type="Gene3D" id="3.40.50.300">
    <property type="entry name" value="P-loop containing nucleotide triphosphate hydrolases"/>
    <property type="match status" value="1"/>
</dbReference>
<dbReference type="InterPro" id="IPR041249">
    <property type="entry name" value="HEPN_DZIP3"/>
</dbReference>
<proteinExistence type="predicted"/>
<evidence type="ECO:0000259" key="1">
    <source>
        <dbReference type="Pfam" id="PF18738"/>
    </source>
</evidence>
<dbReference type="OrthoDB" id="6083162at2759"/>
<organism evidence="3 4">
    <name type="scientific">Mytilus edulis</name>
    <name type="common">Blue mussel</name>
    <dbReference type="NCBI Taxonomy" id="6550"/>
    <lineage>
        <taxon>Eukaryota</taxon>
        <taxon>Metazoa</taxon>
        <taxon>Spiralia</taxon>
        <taxon>Lophotrochozoa</taxon>
        <taxon>Mollusca</taxon>
        <taxon>Bivalvia</taxon>
        <taxon>Autobranchia</taxon>
        <taxon>Pteriomorphia</taxon>
        <taxon>Mytilida</taxon>
        <taxon>Mytiloidea</taxon>
        <taxon>Mytilidae</taxon>
        <taxon>Mytilinae</taxon>
        <taxon>Mytilus</taxon>
    </lineage>
</organism>
<dbReference type="Proteomes" id="UP000683360">
    <property type="component" value="Unassembled WGS sequence"/>
</dbReference>
<dbReference type="InterPro" id="IPR049050">
    <property type="entry name" value="nSTAND3"/>
</dbReference>
<dbReference type="Pfam" id="PF18738">
    <property type="entry name" value="HEPN_DZIP3"/>
    <property type="match status" value="1"/>
</dbReference>
<evidence type="ECO:0000313" key="3">
    <source>
        <dbReference type="EMBL" id="CAG2234019.1"/>
    </source>
</evidence>